<comment type="caution">
    <text evidence="1">The sequence shown here is derived from an EMBL/GenBank/DDBJ whole genome shotgun (WGS) entry which is preliminary data.</text>
</comment>
<sequence length="34" mass="3694">MATLKRPVSSSFALCVKLRDPDEGVAMNEEKEAA</sequence>
<proteinExistence type="predicted"/>
<name>A0A644TG45_9ZZZZ</name>
<evidence type="ECO:0000313" key="1">
    <source>
        <dbReference type="EMBL" id="MPL65467.1"/>
    </source>
</evidence>
<dbReference type="AlphaFoldDB" id="A0A644TG45"/>
<accession>A0A644TG45</accession>
<gene>
    <name evidence="1" type="ORF">SDC9_11131</name>
</gene>
<organism evidence="1">
    <name type="scientific">bioreactor metagenome</name>
    <dbReference type="NCBI Taxonomy" id="1076179"/>
    <lineage>
        <taxon>unclassified sequences</taxon>
        <taxon>metagenomes</taxon>
        <taxon>ecological metagenomes</taxon>
    </lineage>
</organism>
<reference evidence="1" key="1">
    <citation type="submission" date="2019-08" db="EMBL/GenBank/DDBJ databases">
        <authorList>
            <person name="Kucharzyk K."/>
            <person name="Murdoch R.W."/>
            <person name="Higgins S."/>
            <person name="Loffler F."/>
        </authorList>
    </citation>
    <scope>NUCLEOTIDE SEQUENCE</scope>
</reference>
<protein>
    <submittedName>
        <fullName evidence="1">Uncharacterized protein</fullName>
    </submittedName>
</protein>
<dbReference type="EMBL" id="VSSQ01000028">
    <property type="protein sequence ID" value="MPL65467.1"/>
    <property type="molecule type" value="Genomic_DNA"/>
</dbReference>